<evidence type="ECO:0000256" key="1">
    <source>
        <dbReference type="SAM" id="MobiDB-lite"/>
    </source>
</evidence>
<protein>
    <submittedName>
        <fullName evidence="2">Uncharacterized protein</fullName>
    </submittedName>
</protein>
<accession>A0A1X0NV05</accession>
<keyword evidence="3" id="KW-1185">Reference proteome</keyword>
<dbReference type="GeneID" id="39986109"/>
<dbReference type="AlphaFoldDB" id="A0A1X0NV05"/>
<dbReference type="Proteomes" id="UP000192257">
    <property type="component" value="Unassembled WGS sequence"/>
</dbReference>
<dbReference type="VEuPathDB" id="TriTrypDB:TM35_000172500"/>
<dbReference type="OrthoDB" id="251039at2759"/>
<reference evidence="2 3" key="1">
    <citation type="submission" date="2017-03" db="EMBL/GenBank/DDBJ databases">
        <title>An alternative strategy for trypanosome survival in the mammalian bloodstream revealed through genome and transcriptome analysis of the ubiquitous bovine parasite Trypanosoma (Megatrypanum) theileri.</title>
        <authorList>
            <person name="Kelly S."/>
            <person name="Ivens A."/>
            <person name="Mott A."/>
            <person name="O'Neill E."/>
            <person name="Emms D."/>
            <person name="Macleod O."/>
            <person name="Voorheis P."/>
            <person name="Matthews J."/>
            <person name="Matthews K."/>
            <person name="Carrington M."/>
        </authorList>
    </citation>
    <scope>NUCLEOTIDE SEQUENCE [LARGE SCALE GENOMIC DNA]</scope>
    <source>
        <strain evidence="2">Edinburgh</strain>
    </source>
</reference>
<dbReference type="EMBL" id="NBCO01000017">
    <property type="protein sequence ID" value="ORC88378.1"/>
    <property type="molecule type" value="Genomic_DNA"/>
</dbReference>
<evidence type="ECO:0000313" key="3">
    <source>
        <dbReference type="Proteomes" id="UP000192257"/>
    </source>
</evidence>
<dbReference type="RefSeq" id="XP_028882444.1">
    <property type="nucleotide sequence ID" value="XM_029026329.1"/>
</dbReference>
<gene>
    <name evidence="2" type="ORF">TM35_000172500</name>
</gene>
<feature type="region of interest" description="Disordered" evidence="1">
    <location>
        <begin position="180"/>
        <end position="200"/>
    </location>
</feature>
<name>A0A1X0NV05_9TRYP</name>
<comment type="caution">
    <text evidence="2">The sequence shown here is derived from an EMBL/GenBank/DDBJ whole genome shotgun (WGS) entry which is preliminary data.</text>
</comment>
<evidence type="ECO:0000313" key="2">
    <source>
        <dbReference type="EMBL" id="ORC88378.1"/>
    </source>
</evidence>
<proteinExistence type="predicted"/>
<organism evidence="2 3">
    <name type="scientific">Trypanosoma theileri</name>
    <dbReference type="NCBI Taxonomy" id="67003"/>
    <lineage>
        <taxon>Eukaryota</taxon>
        <taxon>Discoba</taxon>
        <taxon>Euglenozoa</taxon>
        <taxon>Kinetoplastea</taxon>
        <taxon>Metakinetoplastina</taxon>
        <taxon>Trypanosomatida</taxon>
        <taxon>Trypanosomatidae</taxon>
        <taxon>Trypanosoma</taxon>
    </lineage>
</organism>
<sequence>MAALESLNFDVDGAVHYIHCVLSNVPLQLSVSELGPKVVPDPNSAIVMQMDSIGFRVIPHRLHIYKEPLSTKFGFVTFFIAQAPSPASSVERDTEMIATPAKVHELATTWVRQDLTKQLASIGVKVQLGQPLKCYSSVPFLRALNEKCSFLDAEIVKDTKKLETFLLTKMAFDDESINNKKNKKKHVEKSPSKDNNTEESWNTVGSLHVSSLNSRELLWLSQQNRRFPPILVTNDDFAHATCDQSALRSFLENTLNPIVEVLP</sequence>